<comment type="function">
    <text evidence="2">Functions as a ribosomal silencing factor. Interacts with ribosomal protein uL14 (rplN), blocking formation of intersubunit bridge B8. Prevents association of the 30S and 50S ribosomal subunits and the formation of functional ribosomes, thus repressing translation.</text>
</comment>
<evidence type="ECO:0000313" key="4">
    <source>
        <dbReference type="EMBL" id="ANJ66561.1"/>
    </source>
</evidence>
<dbReference type="PANTHER" id="PTHR21043">
    <property type="entry name" value="IOJAP SUPERFAMILY ORTHOLOG"/>
    <property type="match status" value="1"/>
</dbReference>
<dbReference type="STRING" id="1860122.A9404_03460"/>
<sequence>MNSEQNAPAHANSPSSEPLSAEALAQVAVAALEDMKGVDIRLLDVRGQCNFADFMVFSSGTSDRHLKSQANNVVEAVKARGVRPMGVEGDQTPNTEWVLVDLVDVVVHIMLPETRDHYQLEKLWSAHSSSGAKVAAAGSSAYASALEKIRGGDVVADETDAERAREFLETDWDADIDDDAWEDSDFADDDGDDVVDTDTPHRV</sequence>
<dbReference type="Pfam" id="PF02410">
    <property type="entry name" value="RsfS"/>
    <property type="match status" value="1"/>
</dbReference>
<dbReference type="GO" id="GO:0042256">
    <property type="term" value="P:cytosolic ribosome assembly"/>
    <property type="evidence" value="ECO:0007669"/>
    <property type="project" value="UniProtKB-UniRule"/>
</dbReference>
<dbReference type="GO" id="GO:0005737">
    <property type="term" value="C:cytoplasm"/>
    <property type="evidence" value="ECO:0007669"/>
    <property type="project" value="UniProtKB-SubCell"/>
</dbReference>
<dbReference type="SUPFAM" id="SSF81301">
    <property type="entry name" value="Nucleotidyltransferase"/>
    <property type="match status" value="1"/>
</dbReference>
<dbReference type="KEGG" id="haz:A9404_03460"/>
<dbReference type="Proteomes" id="UP000078596">
    <property type="component" value="Chromosome"/>
</dbReference>
<dbReference type="Gene3D" id="3.30.460.10">
    <property type="entry name" value="Beta Polymerase, domain 2"/>
    <property type="match status" value="1"/>
</dbReference>
<dbReference type="GO" id="GO:0043023">
    <property type="term" value="F:ribosomal large subunit binding"/>
    <property type="evidence" value="ECO:0007669"/>
    <property type="project" value="TreeGrafter"/>
</dbReference>
<keyword evidence="2" id="KW-0810">Translation regulation</keyword>
<evidence type="ECO:0000313" key="5">
    <source>
        <dbReference type="Proteomes" id="UP000078596"/>
    </source>
</evidence>
<evidence type="ECO:0000256" key="2">
    <source>
        <dbReference type="HAMAP-Rule" id="MF_01477"/>
    </source>
</evidence>
<reference evidence="4 5" key="1">
    <citation type="submission" date="2016-06" db="EMBL/GenBank/DDBJ databases">
        <title>Insight into the functional genes involving in sulfur oxidation in Pearl River water.</title>
        <authorList>
            <person name="Luo J."/>
            <person name="Tan X."/>
            <person name="Lin W."/>
        </authorList>
    </citation>
    <scope>NUCLEOTIDE SEQUENCE [LARGE SCALE GENOMIC DNA]</scope>
    <source>
        <strain evidence="4 5">LS2</strain>
    </source>
</reference>
<feature type="compositionally biased region" description="Acidic residues" evidence="3">
    <location>
        <begin position="174"/>
        <end position="196"/>
    </location>
</feature>
<comment type="subunit">
    <text evidence="2">Interacts with ribosomal protein uL14 (rplN).</text>
</comment>
<name>A0A191ZFA3_9GAMM</name>
<protein>
    <recommendedName>
        <fullName evidence="2">Ribosomal silencing factor RsfS</fullName>
    </recommendedName>
</protein>
<gene>
    <name evidence="2" type="primary">rsfS</name>
    <name evidence="4" type="ORF">A9404_03460</name>
</gene>
<dbReference type="GO" id="GO:0017148">
    <property type="term" value="P:negative regulation of translation"/>
    <property type="evidence" value="ECO:0007669"/>
    <property type="project" value="UniProtKB-UniRule"/>
</dbReference>
<evidence type="ECO:0000256" key="3">
    <source>
        <dbReference type="SAM" id="MobiDB-lite"/>
    </source>
</evidence>
<accession>A0A191ZFA3</accession>
<dbReference type="RefSeq" id="WP_066098695.1">
    <property type="nucleotide sequence ID" value="NZ_CP016027.1"/>
</dbReference>
<organism evidence="4 5">
    <name type="scientific">Halothiobacillus diazotrophicus</name>
    <dbReference type="NCBI Taxonomy" id="1860122"/>
    <lineage>
        <taxon>Bacteria</taxon>
        <taxon>Pseudomonadati</taxon>
        <taxon>Pseudomonadota</taxon>
        <taxon>Gammaproteobacteria</taxon>
        <taxon>Chromatiales</taxon>
        <taxon>Halothiobacillaceae</taxon>
        <taxon>Halothiobacillus</taxon>
    </lineage>
</organism>
<comment type="similarity">
    <text evidence="1 2">Belongs to the Iojap/RsfS family.</text>
</comment>
<dbReference type="EMBL" id="CP016027">
    <property type="protein sequence ID" value="ANJ66561.1"/>
    <property type="molecule type" value="Genomic_DNA"/>
</dbReference>
<evidence type="ECO:0000256" key="1">
    <source>
        <dbReference type="ARBA" id="ARBA00010574"/>
    </source>
</evidence>
<dbReference type="PANTHER" id="PTHR21043:SF0">
    <property type="entry name" value="MITOCHONDRIAL ASSEMBLY OF RIBOSOMAL LARGE SUBUNIT PROTEIN 1"/>
    <property type="match status" value="1"/>
</dbReference>
<dbReference type="AlphaFoldDB" id="A0A191ZFA3"/>
<dbReference type="InterPro" id="IPR004394">
    <property type="entry name" value="Iojap/RsfS/C7orf30"/>
</dbReference>
<dbReference type="NCBIfam" id="TIGR00090">
    <property type="entry name" value="rsfS_iojap_ybeB"/>
    <property type="match status" value="1"/>
</dbReference>
<proteinExistence type="inferred from homology"/>
<keyword evidence="5" id="KW-1185">Reference proteome</keyword>
<dbReference type="InterPro" id="IPR043519">
    <property type="entry name" value="NT_sf"/>
</dbReference>
<comment type="subcellular location">
    <subcellularLocation>
        <location evidence="2">Cytoplasm</location>
    </subcellularLocation>
</comment>
<keyword evidence="2" id="KW-0678">Repressor</keyword>
<dbReference type="GO" id="GO:0090071">
    <property type="term" value="P:negative regulation of ribosome biogenesis"/>
    <property type="evidence" value="ECO:0007669"/>
    <property type="project" value="UniProtKB-UniRule"/>
</dbReference>
<keyword evidence="2" id="KW-0963">Cytoplasm</keyword>
<feature type="region of interest" description="Disordered" evidence="3">
    <location>
        <begin position="174"/>
        <end position="203"/>
    </location>
</feature>
<dbReference type="HAMAP" id="MF_01477">
    <property type="entry name" value="Iojap_RsfS"/>
    <property type="match status" value="1"/>
</dbReference>